<proteinExistence type="predicted"/>
<sequence>MSKLFEASLINGLNLKNRFIRSATWEGMATVDGAVTQKLVQTMIDLARGGVGLIISGHSYISPAGQGSPWQLGIYKDELIPGLKGLTGAVHENGGKILMQLAHAGNFAAEDLIDQPPLVVSDFAGLAETRRQEITKSTIAELISAYTDAAARAKTAGFDGIQIHAAHGYLLSQFLSPVFNKRQDEYGGSIQNRARIHLEIYRSVRSIVGQDFPILIKMNCGDFVDNGLDIEESVQAAELFAGAGFDAIELSGGLVGGGKLSPSRPGINSADKEAYFKDHARKVKNEIDVPLILVGGLRSFAVAEKLIADGVADYISMSRPFIREPDLINRWQSGDLRKAECVSDNLCFDPGLAGRGIYCVTKEREEQKRNAR</sequence>
<dbReference type="InterPro" id="IPR001155">
    <property type="entry name" value="OxRdtase_FMN_N"/>
</dbReference>
<evidence type="ECO:0000313" key="4">
    <source>
        <dbReference type="EMBL" id="VAW36960.1"/>
    </source>
</evidence>
<name>A0A3B0V7Q4_9ZZZZ</name>
<dbReference type="CDD" id="cd02803">
    <property type="entry name" value="OYE_like_FMN_family"/>
    <property type="match status" value="1"/>
</dbReference>
<evidence type="ECO:0000256" key="1">
    <source>
        <dbReference type="ARBA" id="ARBA00022630"/>
    </source>
</evidence>
<dbReference type="Gene3D" id="3.20.20.70">
    <property type="entry name" value="Aldolase class I"/>
    <property type="match status" value="1"/>
</dbReference>
<protein>
    <submittedName>
        <fullName evidence="4">Oxidoreductase, FAD/FMN-binding</fullName>
    </submittedName>
</protein>
<dbReference type="EMBL" id="UOEY01000034">
    <property type="protein sequence ID" value="VAW36960.1"/>
    <property type="molecule type" value="Genomic_DNA"/>
</dbReference>
<accession>A0A3B0V7Q4</accession>
<dbReference type="GO" id="GO:0010181">
    <property type="term" value="F:FMN binding"/>
    <property type="evidence" value="ECO:0007669"/>
    <property type="project" value="InterPro"/>
</dbReference>
<reference evidence="4" key="1">
    <citation type="submission" date="2018-06" db="EMBL/GenBank/DDBJ databases">
        <authorList>
            <person name="Zhirakovskaya E."/>
        </authorList>
    </citation>
    <scope>NUCLEOTIDE SEQUENCE</scope>
</reference>
<organism evidence="4">
    <name type="scientific">hydrothermal vent metagenome</name>
    <dbReference type="NCBI Taxonomy" id="652676"/>
    <lineage>
        <taxon>unclassified sequences</taxon>
        <taxon>metagenomes</taxon>
        <taxon>ecological metagenomes</taxon>
    </lineage>
</organism>
<dbReference type="AlphaFoldDB" id="A0A3B0V7Q4"/>
<dbReference type="InterPro" id="IPR051799">
    <property type="entry name" value="NADH_flavin_oxidoreductase"/>
</dbReference>
<keyword evidence="2" id="KW-0560">Oxidoreductase</keyword>
<dbReference type="SUPFAM" id="SSF51395">
    <property type="entry name" value="FMN-linked oxidoreductases"/>
    <property type="match status" value="1"/>
</dbReference>
<feature type="domain" description="NADH:flavin oxidoreductase/NADH oxidase N-terminal" evidence="3">
    <location>
        <begin position="4"/>
        <end position="334"/>
    </location>
</feature>
<dbReference type="PANTHER" id="PTHR43656">
    <property type="entry name" value="BINDING OXIDOREDUCTASE, PUTATIVE (AFU_ORTHOLOGUE AFUA_2G08260)-RELATED"/>
    <property type="match status" value="1"/>
</dbReference>
<evidence type="ECO:0000256" key="2">
    <source>
        <dbReference type="ARBA" id="ARBA00023002"/>
    </source>
</evidence>
<evidence type="ECO:0000259" key="3">
    <source>
        <dbReference type="Pfam" id="PF00724"/>
    </source>
</evidence>
<dbReference type="PANTHER" id="PTHR43656:SF2">
    <property type="entry name" value="BINDING OXIDOREDUCTASE, PUTATIVE (AFU_ORTHOLOGUE AFUA_2G08260)-RELATED"/>
    <property type="match status" value="1"/>
</dbReference>
<dbReference type="Pfam" id="PF00724">
    <property type="entry name" value="Oxidored_FMN"/>
    <property type="match status" value="1"/>
</dbReference>
<dbReference type="InterPro" id="IPR013785">
    <property type="entry name" value="Aldolase_TIM"/>
</dbReference>
<keyword evidence="1" id="KW-0285">Flavoprotein</keyword>
<dbReference type="GO" id="GO:0016491">
    <property type="term" value="F:oxidoreductase activity"/>
    <property type="evidence" value="ECO:0007669"/>
    <property type="project" value="UniProtKB-KW"/>
</dbReference>
<gene>
    <name evidence="4" type="ORF">MNBD_DELTA04-352</name>
</gene>